<feature type="region of interest" description="Disordered" evidence="1">
    <location>
        <begin position="317"/>
        <end position="338"/>
    </location>
</feature>
<evidence type="ECO:0000256" key="1">
    <source>
        <dbReference type="SAM" id="MobiDB-lite"/>
    </source>
</evidence>
<feature type="non-terminal residue" evidence="2">
    <location>
        <position position="1"/>
    </location>
</feature>
<name>A0ABY7ESV1_MYAAR</name>
<protein>
    <submittedName>
        <fullName evidence="2">Uncharacterized protein</fullName>
    </submittedName>
</protein>
<dbReference type="EMBL" id="CP111019">
    <property type="protein sequence ID" value="WAR13055.1"/>
    <property type="molecule type" value="Genomic_DNA"/>
</dbReference>
<organism evidence="2 3">
    <name type="scientific">Mya arenaria</name>
    <name type="common">Soft-shell clam</name>
    <dbReference type="NCBI Taxonomy" id="6604"/>
    <lineage>
        <taxon>Eukaryota</taxon>
        <taxon>Metazoa</taxon>
        <taxon>Spiralia</taxon>
        <taxon>Lophotrochozoa</taxon>
        <taxon>Mollusca</taxon>
        <taxon>Bivalvia</taxon>
        <taxon>Autobranchia</taxon>
        <taxon>Heteroconchia</taxon>
        <taxon>Euheterodonta</taxon>
        <taxon>Imparidentia</taxon>
        <taxon>Neoheterodontei</taxon>
        <taxon>Myida</taxon>
        <taxon>Myoidea</taxon>
        <taxon>Myidae</taxon>
        <taxon>Mya</taxon>
    </lineage>
</organism>
<evidence type="ECO:0000313" key="2">
    <source>
        <dbReference type="EMBL" id="WAR13055.1"/>
    </source>
</evidence>
<dbReference type="Proteomes" id="UP001164746">
    <property type="component" value="Chromosome 8"/>
</dbReference>
<proteinExistence type="predicted"/>
<reference evidence="2" key="1">
    <citation type="submission" date="2022-11" db="EMBL/GenBank/DDBJ databases">
        <title>Centuries of genome instability and evolution in soft-shell clam transmissible cancer (bioRxiv).</title>
        <authorList>
            <person name="Hart S.F.M."/>
            <person name="Yonemitsu M.A."/>
            <person name="Giersch R.M."/>
            <person name="Beal B.F."/>
            <person name="Arriagada G."/>
            <person name="Davis B.W."/>
            <person name="Ostrander E.A."/>
            <person name="Goff S.P."/>
            <person name="Metzger M.J."/>
        </authorList>
    </citation>
    <scope>NUCLEOTIDE SEQUENCE</scope>
    <source>
        <strain evidence="2">MELC-2E11</strain>
        <tissue evidence="2">Siphon/mantle</tissue>
    </source>
</reference>
<dbReference type="PANTHER" id="PTHR36681">
    <property type="entry name" value="NUCLEAR GTPASE, GERMINAL CENTER-ASSOCIATED, TANDEM DUPLICATE 3"/>
    <property type="match status" value="1"/>
</dbReference>
<keyword evidence="3" id="KW-1185">Reference proteome</keyword>
<evidence type="ECO:0000313" key="3">
    <source>
        <dbReference type="Proteomes" id="UP001164746"/>
    </source>
</evidence>
<gene>
    <name evidence="2" type="ORF">MAR_027235</name>
</gene>
<sequence>MLSLVMEGLKTDIVTRLDVFTGKLPMQPELRRISAILTRLASHIICSAKNKLTDMVSNLKDLVMTRQRDISRIVTPHIQTTMLGEYEQCAADSGKGVFVRMKGYMAQGIDNKRGLMFDEANQMLMKQLVKLRGVTDSLITDLRRGFEPLWKATSKSLAARQAFAKDLDEFKNKMRVIYREAGIQNTEEGPLTLAPTQRHPAGAAQGSESVTAVAMVQGYSTVARQPERQSYTNTIHKKKDTSCDTANSETFGQQTMNDIYQHPLEDSPLEVVKSIPAAVSLLPKTKPDDIAPFSEPPAKDNPIYNEELQQTCPEWTERQGVRKGKRKDEEPVALRDEHAQTNCKCKNRTTRYWILRHTQRA</sequence>
<accession>A0ABY7ESV1</accession>
<dbReference type="PANTHER" id="PTHR36681:SF3">
    <property type="entry name" value="NUCLEAR GTPASE, GERMINAL CENTER-ASSOCIATED, TANDEM DUPLICATE 3"/>
    <property type="match status" value="1"/>
</dbReference>